<sequence>MGAAASLAIVSASGGALAADLAPIYDTPIYQDVPEVQPVEIGTGWYLRGDVGYQFKSDLATDYEVTSFDGTTTTSLFRGGYDGLDLGRAPEVSIGAGYKFNEFLRADATVGYWKADVDSADFPGGLSVDSEVKSFEVMANAYVDLGTYAGFTPYVGAGAGTVHVEYQTGCRYAGDDCGSSLDTDIDDLSKWRFAYSLMAGVSYDVSQNLKLDVGYRYLDVDGSDTADVAATDVANGIDYAIHGSDDGFERHTIRAGLRYSLW</sequence>
<protein>
    <submittedName>
        <fullName evidence="4">Porin family protein</fullName>
    </submittedName>
</protein>
<keyword evidence="5" id="KW-1185">Reference proteome</keyword>
<dbReference type="InterPro" id="IPR027385">
    <property type="entry name" value="Beta-barrel_OMP"/>
</dbReference>
<gene>
    <name evidence="4" type="ORF">E3C22_08055</name>
</gene>
<keyword evidence="1 2" id="KW-0732">Signal</keyword>
<name>A0A4Y8RRL0_9HYPH</name>
<evidence type="ECO:0000256" key="2">
    <source>
        <dbReference type="SAM" id="SignalP"/>
    </source>
</evidence>
<dbReference type="InterPro" id="IPR011250">
    <property type="entry name" value="OMP/PagP_B-barrel"/>
</dbReference>
<evidence type="ECO:0000313" key="4">
    <source>
        <dbReference type="EMBL" id="TFF25695.1"/>
    </source>
</evidence>
<organism evidence="4 5">
    <name type="scientific">Jiella endophytica</name>
    <dbReference type="NCBI Taxonomy" id="2558362"/>
    <lineage>
        <taxon>Bacteria</taxon>
        <taxon>Pseudomonadati</taxon>
        <taxon>Pseudomonadota</taxon>
        <taxon>Alphaproteobacteria</taxon>
        <taxon>Hyphomicrobiales</taxon>
        <taxon>Aurantimonadaceae</taxon>
        <taxon>Jiella</taxon>
    </lineage>
</organism>
<evidence type="ECO:0000259" key="3">
    <source>
        <dbReference type="Pfam" id="PF13505"/>
    </source>
</evidence>
<dbReference type="EMBL" id="SOZD01000002">
    <property type="protein sequence ID" value="TFF25695.1"/>
    <property type="molecule type" value="Genomic_DNA"/>
</dbReference>
<proteinExistence type="predicted"/>
<reference evidence="4 5" key="1">
    <citation type="submission" date="2019-03" db="EMBL/GenBank/DDBJ databases">
        <title>Jiella endophytica sp. nov., a novel endophytic bacterium isolated from root of Ficus microcarpa Linn. f.</title>
        <authorList>
            <person name="Tuo L."/>
        </authorList>
    </citation>
    <scope>NUCLEOTIDE SEQUENCE [LARGE SCALE GENOMIC DNA]</scope>
    <source>
        <strain evidence="4 5">CBS5Q-3</strain>
    </source>
</reference>
<feature type="chain" id="PRO_5021349244" evidence="2">
    <location>
        <begin position="19"/>
        <end position="262"/>
    </location>
</feature>
<comment type="caution">
    <text evidence="4">The sequence shown here is derived from an EMBL/GenBank/DDBJ whole genome shotgun (WGS) entry which is preliminary data.</text>
</comment>
<dbReference type="AlphaFoldDB" id="A0A4Y8RRL0"/>
<evidence type="ECO:0000313" key="5">
    <source>
        <dbReference type="Proteomes" id="UP000298179"/>
    </source>
</evidence>
<accession>A0A4Y8RRL0</accession>
<evidence type="ECO:0000256" key="1">
    <source>
        <dbReference type="ARBA" id="ARBA00022729"/>
    </source>
</evidence>
<dbReference type="SUPFAM" id="SSF56925">
    <property type="entry name" value="OMPA-like"/>
    <property type="match status" value="1"/>
</dbReference>
<dbReference type="Proteomes" id="UP000298179">
    <property type="component" value="Unassembled WGS sequence"/>
</dbReference>
<dbReference type="Pfam" id="PF13505">
    <property type="entry name" value="OMP_b-brl"/>
    <property type="match status" value="1"/>
</dbReference>
<feature type="domain" description="Outer membrane protein beta-barrel" evidence="3">
    <location>
        <begin position="43"/>
        <end position="235"/>
    </location>
</feature>
<dbReference type="OrthoDB" id="5643626at2"/>
<dbReference type="Gene3D" id="2.40.160.20">
    <property type="match status" value="1"/>
</dbReference>
<feature type="signal peptide" evidence="2">
    <location>
        <begin position="1"/>
        <end position="18"/>
    </location>
</feature>